<organism evidence="1">
    <name type="scientific">Ophidiomyces ophidiicola</name>
    <dbReference type="NCBI Taxonomy" id="1387563"/>
    <lineage>
        <taxon>Eukaryota</taxon>
        <taxon>Fungi</taxon>
        <taxon>Dikarya</taxon>
        <taxon>Ascomycota</taxon>
        <taxon>Pezizomycotina</taxon>
        <taxon>Eurotiomycetes</taxon>
        <taxon>Eurotiomycetidae</taxon>
        <taxon>Onygenales</taxon>
        <taxon>Onygenaceae</taxon>
        <taxon>Ophidiomyces</taxon>
    </lineage>
</organism>
<name>A0ACB8V249_9EURO</name>
<evidence type="ECO:0000313" key="1">
    <source>
        <dbReference type="EMBL" id="KAI2390830.1"/>
    </source>
</evidence>
<proteinExistence type="predicted"/>
<protein>
    <submittedName>
        <fullName evidence="1">Uncharacterized protein</fullName>
    </submittedName>
</protein>
<gene>
    <name evidence="1" type="ORF">LOY88_001417</name>
</gene>
<reference evidence="1" key="1">
    <citation type="journal article" date="2022" name="bioRxiv">
        <title>Population genetic analysis of Ophidiomyces ophidiicola, the causative agent of snake fungal disease, indicates recent introductions to the USA.</title>
        <authorList>
            <person name="Ladner J.T."/>
            <person name="Palmer J.M."/>
            <person name="Ettinger C.L."/>
            <person name="Stajich J.E."/>
            <person name="Farrell T.M."/>
            <person name="Glorioso B.M."/>
            <person name="Lawson B."/>
            <person name="Price S.J."/>
            <person name="Stengle A.G."/>
            <person name="Grear D.A."/>
            <person name="Lorch J.M."/>
        </authorList>
    </citation>
    <scope>NUCLEOTIDE SEQUENCE</scope>
    <source>
        <strain evidence="1">NWHC 24266-5</strain>
    </source>
</reference>
<dbReference type="EMBL" id="JALBCA010000015">
    <property type="protein sequence ID" value="KAI2390830.1"/>
    <property type="molecule type" value="Genomic_DNA"/>
</dbReference>
<accession>A0ACB8V249</accession>
<sequence>MVTSVQLTEPAAGNPDPPDTRNSTCEVGQLSCQLVPGNSGVGTSTLGNLDILPLEVLRLALSDMDLQSLTNFSQTCRYAKTVVDGLLNYKTLCTLVPDVVKSIVALGAGNWISCDILQDMLRNATCVACGEFGPFIYLFSCERVCADCFVLAAEYPTGFVKFAYSVCGLNDETVGDLRTLRIAEDNVCSTAVHDTLRLINRKDAVTTGLQLRTAPFRFLDILSGGTAELEELSSSESESSVTHSKKSDVISALMFYAGALRAPKIDFDSRTVEWGTCCEICDQEGRIGKAKMDWDHCSEESSECIMECDGARKILSCMDYCQLIVRNAVGGYIKFND</sequence>
<comment type="caution">
    <text evidence="1">The sequence shown here is derived from an EMBL/GenBank/DDBJ whole genome shotgun (WGS) entry which is preliminary data.</text>
</comment>